<evidence type="ECO:0000313" key="3">
    <source>
        <dbReference type="Proteomes" id="UP000076923"/>
    </source>
</evidence>
<dbReference type="Proteomes" id="UP000076923">
    <property type="component" value="Unassembled WGS sequence"/>
</dbReference>
<gene>
    <name evidence="2" type="ORF">LPB303_14395</name>
</gene>
<dbReference type="RefSeq" id="WP_068451668.1">
    <property type="nucleotide sequence ID" value="NZ_CANKUV010000009.1"/>
</dbReference>
<feature type="signal peptide" evidence="1">
    <location>
        <begin position="1"/>
        <end position="19"/>
    </location>
</feature>
<dbReference type="AlphaFoldDB" id="A0A176T5W3"/>
<name>A0A176T5W3_9FLAO</name>
<dbReference type="SUPFAM" id="SSF56935">
    <property type="entry name" value="Porins"/>
    <property type="match status" value="1"/>
</dbReference>
<keyword evidence="1" id="KW-0732">Signal</keyword>
<dbReference type="Gene3D" id="2.40.160.60">
    <property type="entry name" value="Outer membrane protein transport protein (OMPP1/FadL/TodX)"/>
    <property type="match status" value="1"/>
</dbReference>
<protein>
    <recommendedName>
        <fullName evidence="4">Aromatic hydrocarbon degradation protein</fullName>
    </recommendedName>
</protein>
<keyword evidence="3" id="KW-1185">Reference proteome</keyword>
<organism evidence="2 3">
    <name type="scientific">Polaribacter atrinae</name>
    <dbReference type="NCBI Taxonomy" id="1333662"/>
    <lineage>
        <taxon>Bacteria</taxon>
        <taxon>Pseudomonadati</taxon>
        <taxon>Bacteroidota</taxon>
        <taxon>Flavobacteriia</taxon>
        <taxon>Flavobacteriales</taxon>
        <taxon>Flavobacteriaceae</taxon>
    </lineage>
</organism>
<feature type="chain" id="PRO_5008049680" description="Aromatic hydrocarbon degradation protein" evidence="1">
    <location>
        <begin position="20"/>
        <end position="414"/>
    </location>
</feature>
<accession>A0A176T5W3</accession>
<sequence length="414" mass="45357">MKKKILLIVLVASVHTLLAQSNTNTPYSLFGLGVENKTATGGLTGLGNTGIAQANPFEINLFNPASLSSILPKSFLYEFGLNGTYSTLQTKNISESSSNGNISHLAIAFPIKQGWGMSIGLLPYTKTGYNIDVENAIEGSADTYITRITGEGGLNKFYLSTGFKVVKNLSLGVDVSFLFGSINQESLAYTGSLVSITDQNHYGGVKLKTGLQYKLPSIKGLENTIGATLELPSSLGGTQTRSSYKTSPSGTSISIEEEVENDLANFELPFSYGVGLTSVINKKITTSLDYRKLLWSDTSQPQNNESYADQSIYAFGVEYVSTSTKYNYWSNVKYRAGINYNTGFLKISNQQIDSYFVSFGVGLPMKKYSNDNFNISYSYGREGTLDSNLIQENFHKITLNLNFVGQWFNKKKID</sequence>
<reference evidence="2 3" key="1">
    <citation type="submission" date="2016-02" db="EMBL/GenBank/DDBJ databases">
        <title>Draft genome sequence of Polaribacter atrinae KACC17473.</title>
        <authorList>
            <person name="Shin S.-K."/>
            <person name="Yi H."/>
        </authorList>
    </citation>
    <scope>NUCLEOTIDE SEQUENCE [LARGE SCALE GENOMIC DNA]</scope>
    <source>
        <strain evidence="2 3">KACC 17473</strain>
    </source>
</reference>
<evidence type="ECO:0000313" key="2">
    <source>
        <dbReference type="EMBL" id="OAD42833.1"/>
    </source>
</evidence>
<dbReference type="STRING" id="1333662.LPB303_14395"/>
<dbReference type="OrthoDB" id="1491239at2"/>
<evidence type="ECO:0008006" key="4">
    <source>
        <dbReference type="Google" id="ProtNLM"/>
    </source>
</evidence>
<proteinExistence type="predicted"/>
<dbReference type="EMBL" id="LVWE01000058">
    <property type="protein sequence ID" value="OAD42833.1"/>
    <property type="molecule type" value="Genomic_DNA"/>
</dbReference>
<comment type="caution">
    <text evidence="2">The sequence shown here is derived from an EMBL/GenBank/DDBJ whole genome shotgun (WGS) entry which is preliminary data.</text>
</comment>
<evidence type="ECO:0000256" key="1">
    <source>
        <dbReference type="SAM" id="SignalP"/>
    </source>
</evidence>